<feature type="transmembrane region" description="Helical" evidence="2">
    <location>
        <begin position="85"/>
        <end position="106"/>
    </location>
</feature>
<feature type="transmembrane region" description="Helical" evidence="2">
    <location>
        <begin position="61"/>
        <end position="78"/>
    </location>
</feature>
<keyword evidence="4" id="KW-0813">Transport</keyword>
<feature type="domain" description="RCK N-terminal" evidence="3">
    <location>
        <begin position="126"/>
        <end position="252"/>
    </location>
</feature>
<reference evidence="4 5" key="1">
    <citation type="submission" date="2016-10" db="EMBL/GenBank/DDBJ databases">
        <authorList>
            <person name="de Groot N.N."/>
        </authorList>
    </citation>
    <scope>NUCLEOTIDE SEQUENCE [LARGE SCALE GENOMIC DNA]</scope>
    <source>
        <strain evidence="4 5">CGMCC 1.10238</strain>
    </source>
</reference>
<dbReference type="Pfam" id="PF22614">
    <property type="entry name" value="Slo-like_RCK"/>
    <property type="match status" value="1"/>
</dbReference>
<dbReference type="GO" id="GO:0005886">
    <property type="term" value="C:plasma membrane"/>
    <property type="evidence" value="ECO:0007669"/>
    <property type="project" value="UniProtKB-SubCell"/>
</dbReference>
<keyword evidence="4" id="KW-0406">Ion transport</keyword>
<dbReference type="InterPro" id="IPR013099">
    <property type="entry name" value="K_chnl_dom"/>
</dbReference>
<dbReference type="SUPFAM" id="SSF81324">
    <property type="entry name" value="Voltage-gated potassium channels"/>
    <property type="match status" value="1"/>
</dbReference>
<feature type="transmembrane region" description="Helical" evidence="2">
    <location>
        <begin position="30"/>
        <end position="49"/>
    </location>
</feature>
<accession>A0A1H8ISN3</accession>
<dbReference type="Pfam" id="PF07885">
    <property type="entry name" value="Ion_trans_2"/>
    <property type="match status" value="1"/>
</dbReference>
<dbReference type="PANTHER" id="PTHR43833:SF9">
    <property type="entry name" value="POTASSIUM CHANNEL PROTEIN YUGO-RELATED"/>
    <property type="match status" value="1"/>
</dbReference>
<sequence length="351" mass="38816">MRAFAKREGATAIHFLLKLSTIMTQIKKRTIGLSILLFVVFSATVAYVLEPDTFGSWFNSFYWVMTTMATVGYGDFFAKTAIGKIFTIFLYIFGIGLLSLVIGKVIDSIAEIGRQRRAGKLSFLGANHVILINWSKKAQAAVGEILSYTPDGQIVIIDESAQHPLEQMNQVHFISGDPSSDEILVKAGLPKARAAIIFGDVRIDETALVDGKSLLIASSIERIAPNVHTTVEIMQEKNVQNFRHVQVNEFVLSHDAVSRLAVRAALQEGNPEVIAQLISRSHGDDIYEVPVDRSWKTYGDAFQGLLQQGATLIADRHDLGINRKLDDPIPAEARLYIVSDEATYRKIAGKR</sequence>
<dbReference type="SUPFAM" id="SSF51735">
    <property type="entry name" value="NAD(P)-binding Rossmann-fold domains"/>
    <property type="match status" value="1"/>
</dbReference>
<dbReference type="InterPro" id="IPR050721">
    <property type="entry name" value="Trk_Ktr_HKT_K-transport"/>
</dbReference>
<protein>
    <submittedName>
        <fullName evidence="4">Voltage-gated potassium channel</fullName>
    </submittedName>
</protein>
<dbReference type="STRING" id="1333845.SAMN04487895_102328"/>
<evidence type="ECO:0000256" key="1">
    <source>
        <dbReference type="ARBA" id="ARBA00004651"/>
    </source>
</evidence>
<dbReference type="Gene3D" id="3.40.50.720">
    <property type="entry name" value="NAD(P)-binding Rossmann-like Domain"/>
    <property type="match status" value="1"/>
</dbReference>
<dbReference type="GO" id="GO:0034220">
    <property type="term" value="P:monoatomic ion transmembrane transport"/>
    <property type="evidence" value="ECO:0007669"/>
    <property type="project" value="UniProtKB-KW"/>
</dbReference>
<keyword evidence="2" id="KW-1133">Transmembrane helix</keyword>
<evidence type="ECO:0000313" key="5">
    <source>
        <dbReference type="Proteomes" id="UP000198809"/>
    </source>
</evidence>
<keyword evidence="2" id="KW-0472">Membrane</keyword>
<dbReference type="RefSeq" id="WP_343223042.1">
    <property type="nucleotide sequence ID" value="NZ_CP076607.1"/>
</dbReference>
<dbReference type="EMBL" id="FODH01000002">
    <property type="protein sequence ID" value="SEN71890.1"/>
    <property type="molecule type" value="Genomic_DNA"/>
</dbReference>
<dbReference type="PROSITE" id="PS51201">
    <property type="entry name" value="RCK_N"/>
    <property type="match status" value="1"/>
</dbReference>
<organism evidence="4 5">
    <name type="scientific">Paenibacillus sophorae</name>
    <dbReference type="NCBI Taxonomy" id="1333845"/>
    <lineage>
        <taxon>Bacteria</taxon>
        <taxon>Bacillati</taxon>
        <taxon>Bacillota</taxon>
        <taxon>Bacilli</taxon>
        <taxon>Bacillales</taxon>
        <taxon>Paenibacillaceae</taxon>
        <taxon>Paenibacillus</taxon>
    </lineage>
</organism>
<proteinExistence type="predicted"/>
<name>A0A1H8ISN3_9BACL</name>
<keyword evidence="4" id="KW-0407">Ion channel</keyword>
<comment type="subcellular location">
    <subcellularLocation>
        <location evidence="1">Cell membrane</location>
        <topology evidence="1">Multi-pass membrane protein</topology>
    </subcellularLocation>
</comment>
<evidence type="ECO:0000256" key="2">
    <source>
        <dbReference type="SAM" id="Phobius"/>
    </source>
</evidence>
<dbReference type="GO" id="GO:0006813">
    <property type="term" value="P:potassium ion transport"/>
    <property type="evidence" value="ECO:0007669"/>
    <property type="project" value="InterPro"/>
</dbReference>
<dbReference type="InterPro" id="IPR003148">
    <property type="entry name" value="RCK_N"/>
</dbReference>
<dbReference type="InterPro" id="IPR036291">
    <property type="entry name" value="NAD(P)-bd_dom_sf"/>
</dbReference>
<evidence type="ECO:0000313" key="4">
    <source>
        <dbReference type="EMBL" id="SEN71890.1"/>
    </source>
</evidence>
<dbReference type="Gene3D" id="1.10.287.70">
    <property type="match status" value="1"/>
</dbReference>
<evidence type="ECO:0000259" key="3">
    <source>
        <dbReference type="PROSITE" id="PS51201"/>
    </source>
</evidence>
<gene>
    <name evidence="4" type="ORF">SAMN04487895_102328</name>
</gene>
<keyword evidence="2" id="KW-0812">Transmembrane</keyword>
<dbReference type="Proteomes" id="UP000198809">
    <property type="component" value="Unassembled WGS sequence"/>
</dbReference>
<dbReference type="PANTHER" id="PTHR43833">
    <property type="entry name" value="POTASSIUM CHANNEL PROTEIN 2-RELATED-RELATED"/>
    <property type="match status" value="1"/>
</dbReference>
<dbReference type="AlphaFoldDB" id="A0A1H8ISN3"/>